<name>A0A2W2BLU4_9ACTN</name>
<proteinExistence type="inferred from homology"/>
<sequence>MVSGALKPSGETAGASLVPANPTLDNLVTVFTRIPFARYLLNSFLTSVAVTVLLVGLGALAGYALARLRFPGRGVVFGMFFATLLVALPVILVPLFYVVSRMGLTNSYAGLILPVAFTAFPVFLMRQFYLSFPTELEEAADLDGAGYLRRFAQVVLPLSAPMLASLSVITFLATWNSFLWPLTVARDSDLWVVQVGIASFQSQYGGEWNLVMAASLLAAVPTLLVFLVLQRQIIESIKASGLKG</sequence>
<evidence type="ECO:0000256" key="5">
    <source>
        <dbReference type="ARBA" id="ARBA00022989"/>
    </source>
</evidence>
<dbReference type="PROSITE" id="PS50928">
    <property type="entry name" value="ABC_TM1"/>
    <property type="match status" value="1"/>
</dbReference>
<dbReference type="Pfam" id="PF00528">
    <property type="entry name" value="BPD_transp_1"/>
    <property type="match status" value="1"/>
</dbReference>
<dbReference type="EMBL" id="POTW01000003">
    <property type="protein sequence ID" value="PZF86340.1"/>
    <property type="molecule type" value="Genomic_DNA"/>
</dbReference>
<keyword evidence="6 7" id="KW-0472">Membrane</keyword>
<dbReference type="InterPro" id="IPR035906">
    <property type="entry name" value="MetI-like_sf"/>
</dbReference>
<dbReference type="AlphaFoldDB" id="A0A2W2BLU4"/>
<reference evidence="9 10" key="1">
    <citation type="submission" date="2018-01" db="EMBL/GenBank/DDBJ databases">
        <title>Draft genome sequence of Jiangella sp. GTF31.</title>
        <authorList>
            <person name="Sahin N."/>
            <person name="Ay H."/>
            <person name="Saygin H."/>
        </authorList>
    </citation>
    <scope>NUCLEOTIDE SEQUENCE [LARGE SCALE GENOMIC DNA]</scope>
    <source>
        <strain evidence="9 10">GTF31</strain>
    </source>
</reference>
<feature type="transmembrane region" description="Helical" evidence="7">
    <location>
        <begin position="105"/>
        <end position="124"/>
    </location>
</feature>
<comment type="similarity">
    <text evidence="7">Belongs to the binding-protein-dependent transport system permease family.</text>
</comment>
<dbReference type="Gene3D" id="1.10.3720.10">
    <property type="entry name" value="MetI-like"/>
    <property type="match status" value="1"/>
</dbReference>
<dbReference type="SUPFAM" id="SSF161098">
    <property type="entry name" value="MetI-like"/>
    <property type="match status" value="1"/>
</dbReference>
<evidence type="ECO:0000259" key="8">
    <source>
        <dbReference type="PROSITE" id="PS50928"/>
    </source>
</evidence>
<keyword evidence="10" id="KW-1185">Reference proteome</keyword>
<evidence type="ECO:0000256" key="6">
    <source>
        <dbReference type="ARBA" id="ARBA00023136"/>
    </source>
</evidence>
<evidence type="ECO:0000313" key="10">
    <source>
        <dbReference type="Proteomes" id="UP000248764"/>
    </source>
</evidence>
<accession>A0A2W2BLU4</accession>
<comment type="subcellular location">
    <subcellularLocation>
        <location evidence="1 7">Cell membrane</location>
        <topology evidence="1 7">Multi-pass membrane protein</topology>
    </subcellularLocation>
</comment>
<evidence type="ECO:0000256" key="7">
    <source>
        <dbReference type="RuleBase" id="RU363032"/>
    </source>
</evidence>
<evidence type="ECO:0000256" key="1">
    <source>
        <dbReference type="ARBA" id="ARBA00004651"/>
    </source>
</evidence>
<feature type="transmembrane region" description="Helical" evidence="7">
    <location>
        <begin position="39"/>
        <end position="63"/>
    </location>
</feature>
<dbReference type="PANTHER" id="PTHR43744">
    <property type="entry name" value="ABC TRANSPORTER PERMEASE PROTEIN MG189-RELATED-RELATED"/>
    <property type="match status" value="1"/>
</dbReference>
<feature type="transmembrane region" description="Helical" evidence="7">
    <location>
        <begin position="208"/>
        <end position="229"/>
    </location>
</feature>
<gene>
    <name evidence="9" type="ORF">C1I92_02050</name>
</gene>
<feature type="transmembrane region" description="Helical" evidence="7">
    <location>
        <begin position="154"/>
        <end position="175"/>
    </location>
</feature>
<protein>
    <submittedName>
        <fullName evidence="9">Sugar ABC transporter permease</fullName>
    </submittedName>
</protein>
<organism evidence="9 10">
    <name type="scientific">Jiangella anatolica</name>
    <dbReference type="NCBI Taxonomy" id="2670374"/>
    <lineage>
        <taxon>Bacteria</taxon>
        <taxon>Bacillati</taxon>
        <taxon>Actinomycetota</taxon>
        <taxon>Actinomycetes</taxon>
        <taxon>Jiangellales</taxon>
        <taxon>Jiangellaceae</taxon>
        <taxon>Jiangella</taxon>
    </lineage>
</organism>
<feature type="domain" description="ABC transmembrane type-1" evidence="8">
    <location>
        <begin position="40"/>
        <end position="229"/>
    </location>
</feature>
<dbReference type="InterPro" id="IPR000515">
    <property type="entry name" value="MetI-like"/>
</dbReference>
<keyword evidence="5 7" id="KW-1133">Transmembrane helix</keyword>
<evidence type="ECO:0000256" key="4">
    <source>
        <dbReference type="ARBA" id="ARBA00022692"/>
    </source>
</evidence>
<dbReference type="PANTHER" id="PTHR43744:SF12">
    <property type="entry name" value="ABC TRANSPORTER PERMEASE PROTEIN MG189-RELATED"/>
    <property type="match status" value="1"/>
</dbReference>
<keyword evidence="3" id="KW-1003">Cell membrane</keyword>
<evidence type="ECO:0000256" key="2">
    <source>
        <dbReference type="ARBA" id="ARBA00022448"/>
    </source>
</evidence>
<comment type="caution">
    <text evidence="9">The sequence shown here is derived from an EMBL/GenBank/DDBJ whole genome shotgun (WGS) entry which is preliminary data.</text>
</comment>
<evidence type="ECO:0000256" key="3">
    <source>
        <dbReference type="ARBA" id="ARBA00022475"/>
    </source>
</evidence>
<dbReference type="Proteomes" id="UP000248764">
    <property type="component" value="Unassembled WGS sequence"/>
</dbReference>
<keyword evidence="4 7" id="KW-0812">Transmembrane</keyword>
<dbReference type="CDD" id="cd06261">
    <property type="entry name" value="TM_PBP2"/>
    <property type="match status" value="1"/>
</dbReference>
<feature type="transmembrane region" description="Helical" evidence="7">
    <location>
        <begin position="75"/>
        <end position="99"/>
    </location>
</feature>
<dbReference type="GO" id="GO:0005886">
    <property type="term" value="C:plasma membrane"/>
    <property type="evidence" value="ECO:0007669"/>
    <property type="project" value="UniProtKB-SubCell"/>
</dbReference>
<keyword evidence="2 7" id="KW-0813">Transport</keyword>
<evidence type="ECO:0000313" key="9">
    <source>
        <dbReference type="EMBL" id="PZF86340.1"/>
    </source>
</evidence>
<dbReference type="GO" id="GO:0055085">
    <property type="term" value="P:transmembrane transport"/>
    <property type="evidence" value="ECO:0007669"/>
    <property type="project" value="InterPro"/>
</dbReference>